<dbReference type="EMBL" id="PNCK01000018">
    <property type="protein sequence ID" value="TMP45265.1"/>
    <property type="molecule type" value="Genomic_DNA"/>
</dbReference>
<name>A0A5S3XUD7_9GAMM</name>
<evidence type="ECO:0000313" key="2">
    <source>
        <dbReference type="EMBL" id="TMP45265.1"/>
    </source>
</evidence>
<keyword evidence="4" id="KW-1185">Reference proteome</keyword>
<proteinExistence type="predicted"/>
<evidence type="ECO:0000313" key="4">
    <source>
        <dbReference type="Proteomes" id="UP000305730"/>
    </source>
</evidence>
<accession>A0A5S3XUD7</accession>
<dbReference type="EMBL" id="PNCL01000017">
    <property type="protein sequence ID" value="TMP61269.1"/>
    <property type="molecule type" value="Genomic_DNA"/>
</dbReference>
<reference evidence="4 5" key="2">
    <citation type="submission" date="2019-06" db="EMBL/GenBank/DDBJ databases">
        <title>Co-occurence of chitin degradation, pigmentation and bioactivity in marine Pseudoalteromonas.</title>
        <authorList>
            <person name="Sonnenschein E.C."/>
            <person name="Bech P.K."/>
        </authorList>
    </citation>
    <scope>NUCLEOTIDE SEQUENCE [LARGE SCALE GENOMIC DNA]</scope>
    <source>
        <strain evidence="5">S2231</strain>
        <strain evidence="2 4">S2233</strain>
    </source>
</reference>
<dbReference type="SUPFAM" id="SSF53850">
    <property type="entry name" value="Periplasmic binding protein-like II"/>
    <property type="match status" value="1"/>
</dbReference>
<gene>
    <name evidence="3" type="ORF">CWB96_04825</name>
    <name evidence="2" type="ORF">CWB97_05580</name>
</gene>
<keyword evidence="1" id="KW-0732">Signal</keyword>
<dbReference type="OrthoDB" id="6383310at2"/>
<dbReference type="AlphaFoldDB" id="A0A5S3XUD7"/>
<reference evidence="3" key="3">
    <citation type="submission" date="2019-09" db="EMBL/GenBank/DDBJ databases">
        <title>Co-occurence of chitin degradation, pigmentation and bioactivity in marine Pseudoalteromonas.</title>
        <authorList>
            <person name="Sonnenschein E.C."/>
            <person name="Bech P.K."/>
        </authorList>
    </citation>
    <scope>NUCLEOTIDE SEQUENCE</scope>
    <source>
        <strain evidence="3">S2231</strain>
    </source>
</reference>
<evidence type="ECO:0008006" key="6">
    <source>
        <dbReference type="Google" id="ProtNLM"/>
    </source>
</evidence>
<dbReference type="Proteomes" id="UP000307706">
    <property type="component" value="Unassembled WGS sequence"/>
</dbReference>
<evidence type="ECO:0000313" key="5">
    <source>
        <dbReference type="Proteomes" id="UP000307706"/>
    </source>
</evidence>
<comment type="caution">
    <text evidence="3">The sequence shown here is derived from an EMBL/GenBank/DDBJ whole genome shotgun (WGS) entry which is preliminary data.</text>
</comment>
<organism evidence="3 5">
    <name type="scientific">Pseudoalteromonas citrea</name>
    <dbReference type="NCBI Taxonomy" id="43655"/>
    <lineage>
        <taxon>Bacteria</taxon>
        <taxon>Pseudomonadati</taxon>
        <taxon>Pseudomonadota</taxon>
        <taxon>Gammaproteobacteria</taxon>
        <taxon>Alteromonadales</taxon>
        <taxon>Pseudoalteromonadaceae</taxon>
        <taxon>Pseudoalteromonas</taxon>
    </lineage>
</organism>
<dbReference type="RefSeq" id="WP_138595573.1">
    <property type="nucleotide sequence ID" value="NZ_PNCK01000018.1"/>
</dbReference>
<protein>
    <recommendedName>
        <fullName evidence="6">Solute-binding protein family 3/N-terminal domain-containing protein</fullName>
    </recommendedName>
</protein>
<feature type="signal peptide" evidence="1">
    <location>
        <begin position="1"/>
        <end position="18"/>
    </location>
</feature>
<evidence type="ECO:0000256" key="1">
    <source>
        <dbReference type="SAM" id="SignalP"/>
    </source>
</evidence>
<feature type="chain" id="PRO_5024333886" description="Solute-binding protein family 3/N-terminal domain-containing protein" evidence="1">
    <location>
        <begin position="19"/>
        <end position="246"/>
    </location>
</feature>
<evidence type="ECO:0000313" key="3">
    <source>
        <dbReference type="EMBL" id="TMP61269.1"/>
    </source>
</evidence>
<reference evidence="3 5" key="1">
    <citation type="submission" date="2017-12" db="EMBL/GenBank/DDBJ databases">
        <authorList>
            <person name="Paulsen S."/>
            <person name="Gram L.K."/>
        </authorList>
    </citation>
    <scope>NUCLEOTIDE SEQUENCE [LARGE SCALE GENOMIC DNA]</scope>
    <source>
        <strain evidence="3 5">S2231</strain>
        <strain evidence="2">S2233</strain>
    </source>
</reference>
<dbReference type="Proteomes" id="UP000305730">
    <property type="component" value="Unassembled WGS sequence"/>
</dbReference>
<sequence>MKFIFCLLCILVQPLSSAKPYTINASEALSYQLGQQQVVAIMREIYRPLNITPHVIFMPSYRGLKHVDMGILDAEGGRVDIVMKKYKNIIKVPAPIASSQLAIFCLTEKACTINRDVSIILIHGSLISEYYCQRKRLNCTAVQNDVSAFQALVKSKAHILLANNIFPTGALCASGLKKVYVRLLKDERYPVYHYVHQSNERLVKQLTQSIKDLQKSGKLRALLEVLQRSFIKCGGQVIELPDTYLK</sequence>